<dbReference type="PANTHER" id="PTHR38102:SF2">
    <property type="entry name" value="PERIPLASMIC PROTEIN CPXP"/>
    <property type="match status" value="1"/>
</dbReference>
<dbReference type="KEGG" id="serq:CWC46_03425"/>
<dbReference type="EMBL" id="CP025085">
    <property type="protein sequence ID" value="AUG98955.1"/>
    <property type="molecule type" value="Genomic_DNA"/>
</dbReference>
<protein>
    <submittedName>
        <fullName evidence="7">Stress resistance protein</fullName>
    </submittedName>
</protein>
<dbReference type="Proteomes" id="UP000017700">
    <property type="component" value="Chromosome"/>
</dbReference>
<reference evidence="7" key="2">
    <citation type="submission" date="2013-09" db="EMBL/GenBank/DDBJ databases">
        <authorList>
            <person name="Wang G."/>
            <person name="Yang Y."/>
            <person name="Su Y."/>
        </authorList>
    </citation>
    <scope>NUCLEOTIDE SEQUENCE</scope>
    <source>
        <strain evidence="7">ATCC 39006</strain>
    </source>
</reference>
<keyword evidence="4" id="KW-0574">Periplasm</keyword>
<dbReference type="CDD" id="cd09916">
    <property type="entry name" value="CpxP_like"/>
    <property type="match status" value="1"/>
</dbReference>
<feature type="chain" id="PRO_5036041010" evidence="5">
    <location>
        <begin position="24"/>
        <end position="165"/>
    </location>
</feature>
<dbReference type="Gene3D" id="1.20.120.1490">
    <property type="match status" value="1"/>
</dbReference>
<dbReference type="GO" id="GO:0030288">
    <property type="term" value="C:outer membrane-bounded periplasmic space"/>
    <property type="evidence" value="ECO:0007669"/>
    <property type="project" value="TreeGrafter"/>
</dbReference>
<dbReference type="PANTHER" id="PTHR38102">
    <property type="entry name" value="PERIPLASMIC CHAPERONE SPY"/>
    <property type="match status" value="1"/>
</dbReference>
<sequence length="165" mass="18914">MRRVATLSLASLLMLGSGIIVTAAAESLPMGDWHYDESAMKCDQSQQSMFDGVTLTEHQRQQMRDLMQQVRHGTPSYDVGDMEDMHRLVVAKNFDTSAVKALVSKMVHMQVARRVEIARVCNQMYNLLTPEQKETLDQEHQQYMQKIQQQMSMMNQNAQNFSLSK</sequence>
<accession>A0A2I5T316</accession>
<comment type="similarity">
    <text evidence="2">Belongs to the CpxP/Spy family.</text>
</comment>
<evidence type="ECO:0000256" key="3">
    <source>
        <dbReference type="ARBA" id="ARBA00022729"/>
    </source>
</evidence>
<evidence type="ECO:0000256" key="1">
    <source>
        <dbReference type="ARBA" id="ARBA00004418"/>
    </source>
</evidence>
<dbReference type="EMBL" id="CP025084">
    <property type="protein sequence ID" value="AUH03270.1"/>
    <property type="molecule type" value="Genomic_DNA"/>
</dbReference>
<evidence type="ECO:0000313" key="9">
    <source>
        <dbReference type="Proteomes" id="UP000233778"/>
    </source>
</evidence>
<gene>
    <name evidence="6" type="ORF">CWC46_03425</name>
    <name evidence="7" type="ORF">Ser39006_003425</name>
</gene>
<evidence type="ECO:0000256" key="4">
    <source>
        <dbReference type="ARBA" id="ARBA00022764"/>
    </source>
</evidence>
<dbReference type="InterPro" id="IPR012899">
    <property type="entry name" value="LTXXQ"/>
</dbReference>
<evidence type="ECO:0000256" key="2">
    <source>
        <dbReference type="ARBA" id="ARBA00008441"/>
    </source>
</evidence>
<dbReference type="STRING" id="104623.Ser39006_00314"/>
<dbReference type="Pfam" id="PF07813">
    <property type="entry name" value="LTXXQ"/>
    <property type="match status" value="1"/>
</dbReference>
<comment type="subcellular location">
    <subcellularLocation>
        <location evidence="1">Periplasm</location>
    </subcellularLocation>
</comment>
<reference evidence="6 9" key="3">
    <citation type="submission" date="2017-11" db="EMBL/GenBank/DDBJ databases">
        <title>Complete genome sequence of Serratia sp. ATCC 39006 LacA.</title>
        <authorList>
            <person name="Hampton H.G."/>
            <person name="Jackson S.A."/>
            <person name="Jauregui R."/>
            <person name="Poulter G.T.M."/>
            <person name="Salmond G.P.C."/>
            <person name="Fineran P.C."/>
        </authorList>
    </citation>
    <scope>NUCLEOTIDE SEQUENCE [LARGE SCALE GENOMIC DNA]</scope>
    <source>
        <strain evidence="6 9">ATCC 39006</strain>
    </source>
</reference>
<evidence type="ECO:0000256" key="5">
    <source>
        <dbReference type="SAM" id="SignalP"/>
    </source>
</evidence>
<reference evidence="7" key="4">
    <citation type="submission" date="2017-11" db="EMBL/GenBank/DDBJ databases">
        <title>Complete genome sequence of Serratia sp. ATCC 39006.</title>
        <authorList>
            <person name="Hampton H.G."/>
            <person name="Jackson S.A."/>
            <person name="Jauregui R."/>
            <person name="Poulter G.T.M."/>
            <person name="Salmond G.P.C."/>
            <person name="Fineran P.C."/>
        </authorList>
    </citation>
    <scope>NUCLEOTIDE SEQUENCE</scope>
    <source>
        <strain evidence="7">ATCC 39006</strain>
    </source>
</reference>
<dbReference type="NCBIfam" id="NF007687">
    <property type="entry name" value="PRK10363.1"/>
    <property type="match status" value="1"/>
</dbReference>
<dbReference type="Proteomes" id="UP000233778">
    <property type="component" value="Chromosome"/>
</dbReference>
<keyword evidence="8" id="KW-1185">Reference proteome</keyword>
<dbReference type="AlphaFoldDB" id="A0A2I5T316"/>
<dbReference type="RefSeq" id="WP_021013591.1">
    <property type="nucleotide sequence ID" value="NZ_CP025084.1"/>
</dbReference>
<dbReference type="GO" id="GO:0051082">
    <property type="term" value="F:unfolded protein binding"/>
    <property type="evidence" value="ECO:0007669"/>
    <property type="project" value="TreeGrafter"/>
</dbReference>
<proteinExistence type="inferred from homology"/>
<reference evidence="7 8" key="1">
    <citation type="journal article" date="2013" name="Genome Announc.">
        <title>Draft genome sequence of Serratia sp. strain ATCC 39006, a model bacterium for analysis of the biosynthesis and regulation of prodigiosin, a carbapenem, and gas vesicles.</title>
        <authorList>
            <person name="Fineran P.C."/>
            <person name="Iglesias Cans M.C."/>
            <person name="Ramsay J.P."/>
            <person name="Wilf N.M."/>
            <person name="Cossyleon D."/>
            <person name="McNeil M.B."/>
            <person name="Williamson N.R."/>
            <person name="Monson R.E."/>
            <person name="Becher S.A."/>
            <person name="Stanton J.A."/>
            <person name="Brugger K."/>
            <person name="Brown S.D."/>
            <person name="Salmond G.P."/>
        </authorList>
    </citation>
    <scope>NUCLEOTIDE SEQUENCE [LARGE SCALE GENOMIC DNA]</scope>
    <source>
        <strain evidence="7">ATCC 39006</strain>
        <strain evidence="8">ATCC 39006 / SC 11482</strain>
    </source>
</reference>
<evidence type="ECO:0000313" key="6">
    <source>
        <dbReference type="EMBL" id="AUG98955.1"/>
    </source>
</evidence>
<evidence type="ECO:0000313" key="7">
    <source>
        <dbReference type="EMBL" id="AUH03270.1"/>
    </source>
</evidence>
<dbReference type="InterPro" id="IPR052211">
    <property type="entry name" value="Cpx_auxiliary_protein"/>
</dbReference>
<keyword evidence="3 5" id="KW-0732">Signal</keyword>
<evidence type="ECO:0000313" key="8">
    <source>
        <dbReference type="Proteomes" id="UP000017700"/>
    </source>
</evidence>
<feature type="signal peptide" evidence="5">
    <location>
        <begin position="1"/>
        <end position="23"/>
    </location>
</feature>
<dbReference type="OrthoDB" id="6505017at2"/>
<dbReference type="KEGG" id="sera:Ser39006_003425"/>
<organism evidence="7 8">
    <name type="scientific">Serratia sp. (strain ATCC 39006)</name>
    <name type="common">Prodigiosinella confusarubida</name>
    <dbReference type="NCBI Taxonomy" id="104623"/>
    <lineage>
        <taxon>Bacteria</taxon>
        <taxon>Pseudomonadati</taxon>
        <taxon>Pseudomonadota</taxon>
        <taxon>Gammaproteobacteria</taxon>
        <taxon>Enterobacterales</taxon>
        <taxon>Pectobacteriaceae</taxon>
        <taxon>Prodigiosinella</taxon>
    </lineage>
</organism>
<name>A0A2I5T316_SERS3</name>